<dbReference type="RefSeq" id="WP_203874698.1">
    <property type="nucleotide sequence ID" value="NZ_BOOK01000014.1"/>
</dbReference>
<feature type="transmembrane region" description="Helical" evidence="13">
    <location>
        <begin position="184"/>
        <end position="205"/>
    </location>
</feature>
<accession>A0A8J3WSA4</accession>
<evidence type="ECO:0000256" key="10">
    <source>
        <dbReference type="ARBA" id="ARBA00023004"/>
    </source>
</evidence>
<keyword evidence="15" id="KW-1185">Reference proteome</keyword>
<keyword evidence="9 13" id="KW-1133">Transmembrane helix</keyword>
<dbReference type="InterPro" id="IPR002585">
    <property type="entry name" value="Cyt-d_ubiquinol_oxidase_su_1"/>
</dbReference>
<proteinExistence type="inferred from homology"/>
<keyword evidence="8" id="KW-0249">Electron transport</keyword>
<dbReference type="AlphaFoldDB" id="A0A8J3WSA4"/>
<comment type="similarity">
    <text evidence="2">Belongs to the cytochrome ubiquinol oxidase subunit 1 family.</text>
</comment>
<feature type="transmembrane region" description="Helical" evidence="13">
    <location>
        <begin position="20"/>
        <end position="41"/>
    </location>
</feature>
<feature type="transmembrane region" description="Helical" evidence="13">
    <location>
        <begin position="217"/>
        <end position="238"/>
    </location>
</feature>
<keyword evidence="3" id="KW-0813">Transport</keyword>
<evidence type="ECO:0000313" key="14">
    <source>
        <dbReference type="EMBL" id="GII00295.1"/>
    </source>
</evidence>
<comment type="caution">
    <text evidence="14">The sequence shown here is derived from an EMBL/GenBank/DDBJ whole genome shotgun (WGS) entry which is preliminary data.</text>
</comment>
<feature type="transmembrane region" description="Helical" evidence="13">
    <location>
        <begin position="127"/>
        <end position="150"/>
    </location>
</feature>
<dbReference type="PIRSF" id="PIRSF006446">
    <property type="entry name" value="Cyt_quinol_oxidase_1"/>
    <property type="match status" value="1"/>
</dbReference>
<feature type="transmembrane region" description="Helical" evidence="13">
    <location>
        <begin position="258"/>
        <end position="279"/>
    </location>
</feature>
<evidence type="ECO:0000256" key="12">
    <source>
        <dbReference type="SAM" id="MobiDB-lite"/>
    </source>
</evidence>
<dbReference type="PANTHER" id="PTHR30365">
    <property type="entry name" value="CYTOCHROME D UBIQUINOL OXIDASE"/>
    <property type="match status" value="1"/>
</dbReference>
<sequence>MDVLDLARTQFAVTGSLHFLFVVLTLGLAPLVAIMQTLWTFRGNPVHERMARFWGQIYVINYALGIMTGLVMEFQFGLSWSGLSHYAGDVFGAPLAVETLGAFFLESTFLGLWIFGWHRLPPKLHLACIWIVTLTAYASAFWIMAANAFLQNPAGAVDRGGHLELADFGALLTNPMLTFALPHVIGAALLTGGCVLMGASAYQLFRGSAEREFFTKSLRLGVVVAAVGAVVAVAFGFAQFGPLGEFQPDKFGGKPLAGAGLGFMILIGELFQFVVLFFLLPTVRWLPRWRWAHPIMMMLTPLPFLAAILGWLAREAGRQPWLIYGKLTVADAMSPGLTSGMVTTSLVAFTAVLGLLAVADYLLIARTVRRGPAAVTLGVPPGPGGPAPERATALSL</sequence>
<evidence type="ECO:0000256" key="7">
    <source>
        <dbReference type="ARBA" id="ARBA00022723"/>
    </source>
</evidence>
<evidence type="ECO:0000256" key="3">
    <source>
        <dbReference type="ARBA" id="ARBA00022448"/>
    </source>
</evidence>
<evidence type="ECO:0000256" key="11">
    <source>
        <dbReference type="ARBA" id="ARBA00023136"/>
    </source>
</evidence>
<keyword evidence="5" id="KW-0349">Heme</keyword>
<dbReference type="GO" id="GO:0070069">
    <property type="term" value="C:cytochrome complex"/>
    <property type="evidence" value="ECO:0007669"/>
    <property type="project" value="InterPro"/>
</dbReference>
<keyword evidence="7" id="KW-0479">Metal-binding</keyword>
<keyword evidence="10" id="KW-0408">Iron</keyword>
<feature type="transmembrane region" description="Helical" evidence="13">
    <location>
        <begin position="291"/>
        <end position="313"/>
    </location>
</feature>
<evidence type="ECO:0000256" key="1">
    <source>
        <dbReference type="ARBA" id="ARBA00004651"/>
    </source>
</evidence>
<dbReference type="PANTHER" id="PTHR30365:SF15">
    <property type="entry name" value="CYTOCHROME BD UBIQUINOL OXIDASE SUBUNIT 1"/>
    <property type="match status" value="1"/>
</dbReference>
<organism evidence="14 15">
    <name type="scientific">Planobispora takensis</name>
    <dbReference type="NCBI Taxonomy" id="1367882"/>
    <lineage>
        <taxon>Bacteria</taxon>
        <taxon>Bacillati</taxon>
        <taxon>Actinomycetota</taxon>
        <taxon>Actinomycetes</taxon>
        <taxon>Streptosporangiales</taxon>
        <taxon>Streptosporangiaceae</taxon>
        <taxon>Planobispora</taxon>
    </lineage>
</organism>
<evidence type="ECO:0000313" key="15">
    <source>
        <dbReference type="Proteomes" id="UP000634476"/>
    </source>
</evidence>
<gene>
    <name evidence="14" type="primary">cydA_2</name>
    <name evidence="14" type="ORF">Pta02_23030</name>
</gene>
<feature type="region of interest" description="Disordered" evidence="12">
    <location>
        <begin position="377"/>
        <end position="396"/>
    </location>
</feature>
<dbReference type="GO" id="GO:0005886">
    <property type="term" value="C:plasma membrane"/>
    <property type="evidence" value="ECO:0007669"/>
    <property type="project" value="UniProtKB-SubCell"/>
</dbReference>
<dbReference type="GO" id="GO:0009055">
    <property type="term" value="F:electron transfer activity"/>
    <property type="evidence" value="ECO:0007669"/>
    <property type="project" value="InterPro"/>
</dbReference>
<dbReference type="EMBL" id="BOOK01000014">
    <property type="protein sequence ID" value="GII00295.1"/>
    <property type="molecule type" value="Genomic_DNA"/>
</dbReference>
<keyword evidence="11 13" id="KW-0472">Membrane</keyword>
<comment type="subcellular location">
    <subcellularLocation>
        <location evidence="1">Cell membrane</location>
        <topology evidence="1">Multi-pass membrane protein</topology>
    </subcellularLocation>
</comment>
<dbReference type="Proteomes" id="UP000634476">
    <property type="component" value="Unassembled WGS sequence"/>
</dbReference>
<dbReference type="GO" id="GO:0019646">
    <property type="term" value="P:aerobic electron transport chain"/>
    <property type="evidence" value="ECO:0007669"/>
    <property type="project" value="InterPro"/>
</dbReference>
<evidence type="ECO:0000256" key="2">
    <source>
        <dbReference type="ARBA" id="ARBA00009819"/>
    </source>
</evidence>
<evidence type="ECO:0000256" key="13">
    <source>
        <dbReference type="SAM" id="Phobius"/>
    </source>
</evidence>
<keyword evidence="6 13" id="KW-0812">Transmembrane</keyword>
<evidence type="ECO:0000256" key="5">
    <source>
        <dbReference type="ARBA" id="ARBA00022617"/>
    </source>
</evidence>
<feature type="compositionally biased region" description="Low complexity" evidence="12">
    <location>
        <begin position="387"/>
        <end position="396"/>
    </location>
</feature>
<protein>
    <submittedName>
        <fullName evidence="14">Cytochrome ubiquinol oxidase subunit I</fullName>
    </submittedName>
</protein>
<evidence type="ECO:0000256" key="4">
    <source>
        <dbReference type="ARBA" id="ARBA00022475"/>
    </source>
</evidence>
<name>A0A8J3WSA4_9ACTN</name>
<reference evidence="14" key="1">
    <citation type="submission" date="2021-01" db="EMBL/GenBank/DDBJ databases">
        <title>Whole genome shotgun sequence of Planobispora takensis NBRC 109077.</title>
        <authorList>
            <person name="Komaki H."/>
            <person name="Tamura T."/>
        </authorList>
    </citation>
    <scope>NUCLEOTIDE SEQUENCE</scope>
    <source>
        <strain evidence="14">NBRC 109077</strain>
    </source>
</reference>
<dbReference type="GO" id="GO:0046872">
    <property type="term" value="F:metal ion binding"/>
    <property type="evidence" value="ECO:0007669"/>
    <property type="project" value="UniProtKB-KW"/>
</dbReference>
<feature type="transmembrane region" description="Helical" evidence="13">
    <location>
        <begin position="53"/>
        <end position="71"/>
    </location>
</feature>
<evidence type="ECO:0000256" key="8">
    <source>
        <dbReference type="ARBA" id="ARBA00022982"/>
    </source>
</evidence>
<feature type="transmembrane region" description="Helical" evidence="13">
    <location>
        <begin position="91"/>
        <end position="115"/>
    </location>
</feature>
<feature type="transmembrane region" description="Helical" evidence="13">
    <location>
        <begin position="341"/>
        <end position="363"/>
    </location>
</feature>
<evidence type="ECO:0000256" key="9">
    <source>
        <dbReference type="ARBA" id="ARBA00022989"/>
    </source>
</evidence>
<evidence type="ECO:0000256" key="6">
    <source>
        <dbReference type="ARBA" id="ARBA00022692"/>
    </source>
</evidence>
<dbReference type="Pfam" id="PF01654">
    <property type="entry name" value="Cyt_bd_oxida_I"/>
    <property type="match status" value="2"/>
</dbReference>
<dbReference type="GO" id="GO:0020037">
    <property type="term" value="F:heme binding"/>
    <property type="evidence" value="ECO:0007669"/>
    <property type="project" value="TreeGrafter"/>
</dbReference>
<dbReference type="GO" id="GO:0016682">
    <property type="term" value="F:oxidoreductase activity, acting on diphenols and related substances as donors, oxygen as acceptor"/>
    <property type="evidence" value="ECO:0007669"/>
    <property type="project" value="TreeGrafter"/>
</dbReference>
<keyword evidence="4" id="KW-1003">Cell membrane</keyword>